<evidence type="ECO:0000313" key="1">
    <source>
        <dbReference type="EMBL" id="ODV85408.1"/>
    </source>
</evidence>
<proteinExistence type="predicted"/>
<sequence length="131" mass="14879">MSVTINKVSASSYTTQSLLLLAQTVFAAMNSPSAKDFKLSLIRTKFLSHPLSKGLDLTEHQLLALLNDLMVERELLTQPVTNFEEYLDYKDEIVTLCETLYGERLQELEAAMDTNKTEFNENVNMLKELQS</sequence>
<keyword evidence="2" id="KW-1185">Reference proteome</keyword>
<dbReference type="EMBL" id="KV453852">
    <property type="protein sequence ID" value="ODV85408.1"/>
    <property type="molecule type" value="Genomic_DNA"/>
</dbReference>
<evidence type="ECO:0000313" key="2">
    <source>
        <dbReference type="Proteomes" id="UP000094801"/>
    </source>
</evidence>
<dbReference type="AlphaFoldDB" id="A0A1E4T106"/>
<protein>
    <submittedName>
        <fullName evidence="1">Uncharacterized protein</fullName>
    </submittedName>
</protein>
<accession>A0A1E4T106</accession>
<name>A0A1E4T106_9ASCO</name>
<gene>
    <name evidence="1" type="ORF">CANARDRAFT_28206</name>
</gene>
<reference evidence="2" key="1">
    <citation type="submission" date="2016-04" db="EMBL/GenBank/DDBJ databases">
        <title>Comparative genomics of biotechnologically important yeasts.</title>
        <authorList>
            <consortium name="DOE Joint Genome Institute"/>
            <person name="Riley R."/>
            <person name="Haridas S."/>
            <person name="Wolfe K.H."/>
            <person name="Lopes M.R."/>
            <person name="Hittinger C.T."/>
            <person name="Goker M."/>
            <person name="Salamov A."/>
            <person name="Wisecaver J."/>
            <person name="Long T.M."/>
            <person name="Aerts A.L."/>
            <person name="Barry K."/>
            <person name="Choi C."/>
            <person name="Clum A."/>
            <person name="Coughlan A.Y."/>
            <person name="Deshpande S."/>
            <person name="Douglass A.P."/>
            <person name="Hanson S.J."/>
            <person name="Klenk H.-P."/>
            <person name="Labutti K."/>
            <person name="Lapidus A."/>
            <person name="Lindquist E."/>
            <person name="Lipzen A."/>
            <person name="Meier-Kolthoff J.P."/>
            <person name="Ohm R.A."/>
            <person name="Otillar R.P."/>
            <person name="Pangilinan J."/>
            <person name="Peng Y."/>
            <person name="Rokas A."/>
            <person name="Rosa C.A."/>
            <person name="Scheuner C."/>
            <person name="Sibirny A.A."/>
            <person name="Slot J.C."/>
            <person name="Stielow J.B."/>
            <person name="Sun H."/>
            <person name="Kurtzman C.P."/>
            <person name="Blackwell M."/>
            <person name="Grigoriev I.V."/>
            <person name="Jeffries T.W."/>
        </authorList>
    </citation>
    <scope>NUCLEOTIDE SEQUENCE [LARGE SCALE GENOMIC DNA]</scope>
    <source>
        <strain evidence="2">NRRL YB-2248</strain>
    </source>
</reference>
<organism evidence="1 2">
    <name type="scientific">[Candida] arabinofermentans NRRL YB-2248</name>
    <dbReference type="NCBI Taxonomy" id="983967"/>
    <lineage>
        <taxon>Eukaryota</taxon>
        <taxon>Fungi</taxon>
        <taxon>Dikarya</taxon>
        <taxon>Ascomycota</taxon>
        <taxon>Saccharomycotina</taxon>
        <taxon>Pichiomycetes</taxon>
        <taxon>Pichiales</taxon>
        <taxon>Pichiaceae</taxon>
        <taxon>Ogataea</taxon>
        <taxon>Ogataea/Candida clade</taxon>
    </lineage>
</organism>
<dbReference type="Proteomes" id="UP000094801">
    <property type="component" value="Unassembled WGS sequence"/>
</dbReference>